<dbReference type="CDD" id="cd02440">
    <property type="entry name" value="AdoMet_MTases"/>
    <property type="match status" value="1"/>
</dbReference>
<dbReference type="PIRSF" id="PIRSF018249">
    <property type="entry name" value="MyrA_prd"/>
    <property type="match status" value="1"/>
</dbReference>
<gene>
    <name evidence="5" type="ORF">E3U55_08575</name>
</gene>
<protein>
    <submittedName>
        <fullName evidence="5">Methyltransferase domain-containing protein</fullName>
    </submittedName>
</protein>
<dbReference type="InterPro" id="IPR025714">
    <property type="entry name" value="Methyltranfer_dom"/>
</dbReference>
<evidence type="ECO:0000256" key="1">
    <source>
        <dbReference type="PIRSR" id="PIRSR018249-1"/>
    </source>
</evidence>
<keyword evidence="6" id="KW-1185">Reference proteome</keyword>
<keyword evidence="1" id="KW-0479">Metal-binding</keyword>
<keyword evidence="2" id="KW-0949">S-adenosyl-L-methionine</keyword>
<dbReference type="Pfam" id="PF13847">
    <property type="entry name" value="Methyltransf_31"/>
    <property type="match status" value="1"/>
</dbReference>
<dbReference type="OrthoDB" id="5522265at2"/>
<dbReference type="GO" id="GO:0032259">
    <property type="term" value="P:methylation"/>
    <property type="evidence" value="ECO:0007669"/>
    <property type="project" value="UniProtKB-KW"/>
</dbReference>
<dbReference type="SUPFAM" id="SSF53335">
    <property type="entry name" value="S-adenosyl-L-methionine-dependent methyltransferases"/>
    <property type="match status" value="1"/>
</dbReference>
<feature type="binding site" evidence="1">
    <location>
        <position position="23"/>
    </location>
    <ligand>
        <name>Zn(2+)</name>
        <dbReference type="ChEBI" id="CHEBI:29105"/>
    </ligand>
</feature>
<feature type="domain" description="23S rRNA (guanine(745)-N(1))-methyltransferase N-terminal" evidence="4">
    <location>
        <begin position="18"/>
        <end position="61"/>
    </location>
</feature>
<dbReference type="InterPro" id="IPR048647">
    <property type="entry name" value="RlmA_N"/>
</dbReference>
<evidence type="ECO:0000313" key="5">
    <source>
        <dbReference type="EMBL" id="TFB21360.1"/>
    </source>
</evidence>
<dbReference type="InterPro" id="IPR016718">
    <property type="entry name" value="rRNA_m1G-MeTrfase_A_prd"/>
</dbReference>
<feature type="binding site" evidence="2">
    <location>
        <begin position="102"/>
        <end position="103"/>
    </location>
    <ligand>
        <name>S-adenosyl-L-methionine</name>
        <dbReference type="ChEBI" id="CHEBI:59789"/>
    </ligand>
</feature>
<feature type="binding site" evidence="1">
    <location>
        <position position="40"/>
    </location>
    <ligand>
        <name>Zn(2+)</name>
        <dbReference type="ChEBI" id="CHEBI:29105"/>
    </ligand>
</feature>
<dbReference type="Pfam" id="PF21302">
    <property type="entry name" value="Zn_ribbon_RlmA"/>
    <property type="match status" value="1"/>
</dbReference>
<evidence type="ECO:0000313" key="6">
    <source>
        <dbReference type="Proteomes" id="UP000297975"/>
    </source>
</evidence>
<accession>A0A4Y8IK36</accession>
<dbReference type="GO" id="GO:0046872">
    <property type="term" value="F:metal ion binding"/>
    <property type="evidence" value="ECO:0007669"/>
    <property type="project" value="UniProtKB-KW"/>
</dbReference>
<dbReference type="Proteomes" id="UP000297975">
    <property type="component" value="Unassembled WGS sequence"/>
</dbReference>
<feature type="binding site" evidence="1">
    <location>
        <position position="20"/>
    </location>
    <ligand>
        <name>Zn(2+)</name>
        <dbReference type="ChEBI" id="CHEBI:29105"/>
    </ligand>
</feature>
<organism evidence="5 6">
    <name type="scientific">Filobacillus milosensis</name>
    <dbReference type="NCBI Taxonomy" id="94137"/>
    <lineage>
        <taxon>Bacteria</taxon>
        <taxon>Bacillati</taxon>
        <taxon>Bacillota</taxon>
        <taxon>Bacilli</taxon>
        <taxon>Bacillales</taxon>
        <taxon>Bacillaceae</taxon>
        <taxon>Filobacillus</taxon>
    </lineage>
</organism>
<comment type="caution">
    <text evidence="5">The sequence shown here is derived from an EMBL/GenBank/DDBJ whole genome shotgun (WGS) entry which is preliminary data.</text>
</comment>
<feature type="domain" description="Methyltransferase" evidence="3">
    <location>
        <begin position="93"/>
        <end position="208"/>
    </location>
</feature>
<evidence type="ECO:0000256" key="2">
    <source>
        <dbReference type="PIRSR" id="PIRSR018249-2"/>
    </source>
</evidence>
<dbReference type="AlphaFoldDB" id="A0A4Y8IK36"/>
<name>A0A4Y8IK36_9BACI</name>
<reference evidence="5 6" key="1">
    <citation type="submission" date="2019-03" db="EMBL/GenBank/DDBJ databases">
        <authorList>
            <person name="He R.-H."/>
        </authorList>
    </citation>
    <scope>NUCLEOTIDE SEQUENCE [LARGE SCALE GENOMIC DNA]</scope>
    <source>
        <strain evidence="6">SH 714</strain>
    </source>
</reference>
<keyword evidence="5" id="KW-0489">Methyltransferase</keyword>
<dbReference type="InterPro" id="IPR029063">
    <property type="entry name" value="SAM-dependent_MTases_sf"/>
</dbReference>
<evidence type="ECO:0000259" key="3">
    <source>
        <dbReference type="Pfam" id="PF13847"/>
    </source>
</evidence>
<keyword evidence="5" id="KW-0808">Transferase</keyword>
<dbReference type="RefSeq" id="WP_134340025.1">
    <property type="nucleotide sequence ID" value="NZ_SOPW01000008.1"/>
</dbReference>
<proteinExistence type="predicted"/>
<feature type="binding site" evidence="1">
    <location>
        <position position="36"/>
    </location>
    <ligand>
        <name>Zn(2+)</name>
        <dbReference type="ChEBI" id="CHEBI:29105"/>
    </ligand>
</feature>
<evidence type="ECO:0000259" key="4">
    <source>
        <dbReference type="Pfam" id="PF21302"/>
    </source>
</evidence>
<dbReference type="EMBL" id="SOPW01000008">
    <property type="protein sequence ID" value="TFB21360.1"/>
    <property type="molecule type" value="Genomic_DNA"/>
</dbReference>
<dbReference type="Gene3D" id="3.40.50.150">
    <property type="entry name" value="Vaccinia Virus protein VP39"/>
    <property type="match status" value="1"/>
</dbReference>
<dbReference type="GO" id="GO:0008168">
    <property type="term" value="F:methyltransferase activity"/>
    <property type="evidence" value="ECO:0007669"/>
    <property type="project" value="UniProtKB-KW"/>
</dbReference>
<keyword evidence="1" id="KW-0862">Zinc</keyword>
<feature type="binding site" evidence="2">
    <location>
        <position position="190"/>
    </location>
    <ligand>
        <name>S-adenosyl-L-methionine</name>
        <dbReference type="ChEBI" id="CHEBI:59789"/>
    </ligand>
</feature>
<sequence>MKKIDRFKGYLKQNDNFFSCPICHSSMRVEESSVVCDQNHSFDIAKKGYVNFLTQPVQTKYDKDLFDNRQKVIDSGMYQPVHETISKMIEGPVTMIDLGCGEGSHLAKIQDTLDSSVIAAGIDLSKEGIMKAAKNHLDTMWCVGDLAKTPFRDSAFDVALNILSPANYDEFKRLMADDGLLIKVVPNQGYLKELRQRFNKNEDYNNEETVKRFKESMIHVRQERVAYQFKMDSKLFQSLIKMTPLTWNQDVENIEPIDEITIDLDILVGKI</sequence>
<feature type="binding site" evidence="2">
    <location>
        <position position="78"/>
    </location>
    <ligand>
        <name>S-adenosyl-L-methionine</name>
        <dbReference type="ChEBI" id="CHEBI:59789"/>
    </ligand>
</feature>